<organism evidence="2 3">
    <name type="scientific">Bacillus cereus</name>
    <dbReference type="NCBI Taxonomy" id="1396"/>
    <lineage>
        <taxon>Bacteria</taxon>
        <taxon>Bacillati</taxon>
        <taxon>Bacillota</taxon>
        <taxon>Bacilli</taxon>
        <taxon>Bacillales</taxon>
        <taxon>Bacillaceae</taxon>
        <taxon>Bacillus</taxon>
        <taxon>Bacillus cereus group</taxon>
    </lineage>
</organism>
<dbReference type="GO" id="GO:0005524">
    <property type="term" value="F:ATP binding"/>
    <property type="evidence" value="ECO:0007669"/>
    <property type="project" value="UniProtKB-KW"/>
</dbReference>
<keyword evidence="2" id="KW-0547">Nucleotide-binding</keyword>
<dbReference type="GO" id="GO:0016887">
    <property type="term" value="F:ATP hydrolysis activity"/>
    <property type="evidence" value="ECO:0007669"/>
    <property type="project" value="InterPro"/>
</dbReference>
<dbReference type="GO" id="GO:0022857">
    <property type="term" value="F:transmembrane transporter activity"/>
    <property type="evidence" value="ECO:0007669"/>
    <property type="project" value="InterPro"/>
</dbReference>
<comment type="caution">
    <text evidence="2">The sequence shown here is derived from an EMBL/GenBank/DDBJ whole genome shotgun (WGS) entry which is preliminary data.</text>
</comment>
<dbReference type="FunFam" id="2.40.50.100:FF:000028">
    <property type="entry name" value="Sugar ABC transporter, ATP-binding protein"/>
    <property type="match status" value="1"/>
</dbReference>
<gene>
    <name evidence="2" type="ORF">COK38_07245</name>
</gene>
<dbReference type="AlphaFoldDB" id="A0AA44TFH4"/>
<reference evidence="2 3" key="1">
    <citation type="submission" date="2017-09" db="EMBL/GenBank/DDBJ databases">
        <title>Large-scale bioinformatics analysis of Bacillus genomes uncovers conserved roles of natural products in bacterial physiology.</title>
        <authorList>
            <consortium name="Agbiome Team Llc"/>
            <person name="Bleich R.M."/>
            <person name="Grubbs K.J."/>
            <person name="Santa Maria K.C."/>
            <person name="Allen S.E."/>
            <person name="Farag S."/>
            <person name="Shank E.A."/>
            <person name="Bowers A."/>
        </authorList>
    </citation>
    <scope>NUCLEOTIDE SEQUENCE [LARGE SCALE GENOMIC DNA]</scope>
    <source>
        <strain evidence="2 3">AFS067272</strain>
    </source>
</reference>
<dbReference type="Gene3D" id="2.40.50.140">
    <property type="entry name" value="Nucleic acid-binding proteins"/>
    <property type="match status" value="1"/>
</dbReference>
<evidence type="ECO:0000259" key="1">
    <source>
        <dbReference type="Pfam" id="PF08402"/>
    </source>
</evidence>
<evidence type="ECO:0000313" key="3">
    <source>
        <dbReference type="Proteomes" id="UP000226357"/>
    </source>
</evidence>
<protein>
    <submittedName>
        <fullName evidence="2">Sugar ABC transporter ATP-binding protein</fullName>
    </submittedName>
</protein>
<feature type="non-terminal residue" evidence="2">
    <location>
        <position position="1"/>
    </location>
</feature>
<dbReference type="InterPro" id="IPR012340">
    <property type="entry name" value="NA-bd_OB-fold"/>
</dbReference>
<name>A0AA44TFH4_BACCE</name>
<dbReference type="InterPro" id="IPR013611">
    <property type="entry name" value="Transp-assoc_OB_typ2"/>
</dbReference>
<dbReference type="Gene3D" id="2.40.50.100">
    <property type="match status" value="1"/>
</dbReference>
<dbReference type="InterPro" id="IPR008995">
    <property type="entry name" value="Mo/tungstate-bd_C_term_dom"/>
</dbReference>
<feature type="domain" description="Transport-associated OB type 2" evidence="1">
    <location>
        <begin position="34"/>
        <end position="109"/>
    </location>
</feature>
<keyword evidence="2" id="KW-0067">ATP-binding</keyword>
<dbReference type="GO" id="GO:0055052">
    <property type="term" value="C:ATP-binding cassette (ABC) transporter complex, substrate-binding subunit-containing"/>
    <property type="evidence" value="ECO:0007669"/>
    <property type="project" value="TreeGrafter"/>
</dbReference>
<dbReference type="PANTHER" id="PTHR43875:SF1">
    <property type="entry name" value="OSMOPROTECTIVE COMPOUNDS UPTAKE ATP-BINDING PROTEIN GGTA"/>
    <property type="match status" value="1"/>
</dbReference>
<sequence>EDCFVIDNKVKIKVSEGKMKLLRDQGYLNQEIILGIRPEDIHDELLFLEASHDTTFTTKIEVAELLGAESILYMKLGNQDFAARVDARHTFAHGDQIKLAFDINKAHFFDKKTEKRIR</sequence>
<dbReference type="Pfam" id="PF08402">
    <property type="entry name" value="TOBE_2"/>
    <property type="match status" value="1"/>
</dbReference>
<dbReference type="EMBL" id="NVBO01000051">
    <property type="protein sequence ID" value="PFS03866.1"/>
    <property type="molecule type" value="Genomic_DNA"/>
</dbReference>
<dbReference type="PANTHER" id="PTHR43875">
    <property type="entry name" value="MALTODEXTRIN IMPORT ATP-BINDING PROTEIN MSMX"/>
    <property type="match status" value="1"/>
</dbReference>
<dbReference type="Proteomes" id="UP000226357">
    <property type="component" value="Unassembled WGS sequence"/>
</dbReference>
<accession>A0AA44TFH4</accession>
<dbReference type="SUPFAM" id="SSF50331">
    <property type="entry name" value="MOP-like"/>
    <property type="match status" value="1"/>
</dbReference>
<dbReference type="InterPro" id="IPR047641">
    <property type="entry name" value="ABC_transpr_MalK/UgpC-like"/>
</dbReference>
<dbReference type="RefSeq" id="WP_141542408.1">
    <property type="nucleotide sequence ID" value="NZ_NVBO01000051.1"/>
</dbReference>
<evidence type="ECO:0000313" key="2">
    <source>
        <dbReference type="EMBL" id="PFS03866.1"/>
    </source>
</evidence>
<proteinExistence type="predicted"/>